<dbReference type="EMBL" id="GDID01001985">
    <property type="protein sequence ID" value="JAP94621.1"/>
    <property type="molecule type" value="Transcribed_RNA"/>
</dbReference>
<organism evidence="2">
    <name type="scientific">Trepomonas sp. PC1</name>
    <dbReference type="NCBI Taxonomy" id="1076344"/>
    <lineage>
        <taxon>Eukaryota</taxon>
        <taxon>Metamonada</taxon>
        <taxon>Diplomonadida</taxon>
        <taxon>Hexamitidae</taxon>
        <taxon>Hexamitinae</taxon>
        <taxon>Trepomonas</taxon>
    </lineage>
</organism>
<evidence type="ECO:0000256" key="1">
    <source>
        <dbReference type="SAM" id="MobiDB-lite"/>
    </source>
</evidence>
<feature type="non-terminal residue" evidence="2">
    <location>
        <position position="1"/>
    </location>
</feature>
<feature type="region of interest" description="Disordered" evidence="1">
    <location>
        <begin position="65"/>
        <end position="100"/>
    </location>
</feature>
<dbReference type="InterPro" id="IPR010736">
    <property type="entry name" value="SHIPPO-rpt"/>
</dbReference>
<feature type="non-terminal residue" evidence="2">
    <location>
        <position position="100"/>
    </location>
</feature>
<dbReference type="Pfam" id="PF07004">
    <property type="entry name" value="SHIPPO-rpt"/>
    <property type="match status" value="2"/>
</dbReference>
<sequence length="100" mass="11360">FDNQNPAPNLYNVNYDLILEQSPKFTIKQKYQSAQQYSDVNPQTYSPNFVQSGPKFTIKARQAPQIISGSPAPNEYLPASRPTQPKFSMRSRHVAQCPDQ</sequence>
<protein>
    <submittedName>
        <fullName evidence="2">H-SHIPPO 1</fullName>
    </submittedName>
</protein>
<name>A0A146KGT6_9EUKA</name>
<proteinExistence type="predicted"/>
<gene>
    <name evidence="2" type="ORF">TPC1_12660</name>
</gene>
<accession>A0A146KGT6</accession>
<reference evidence="2" key="1">
    <citation type="submission" date="2015-07" db="EMBL/GenBank/DDBJ databases">
        <title>Adaptation to a free-living lifestyle via gene acquisitions in the diplomonad Trepomonas sp. PC1.</title>
        <authorList>
            <person name="Xu F."/>
            <person name="Jerlstrom-Hultqvist J."/>
            <person name="Kolisko M."/>
            <person name="Simpson A.G.B."/>
            <person name="Roger A.J."/>
            <person name="Svard S.G."/>
            <person name="Andersson J.O."/>
        </authorList>
    </citation>
    <scope>NUCLEOTIDE SEQUENCE</scope>
    <source>
        <strain evidence="2">PC1</strain>
    </source>
</reference>
<evidence type="ECO:0000313" key="2">
    <source>
        <dbReference type="EMBL" id="JAP94621.1"/>
    </source>
</evidence>
<dbReference type="AlphaFoldDB" id="A0A146KGT6"/>